<dbReference type="SMART" id="SM00138">
    <property type="entry name" value="MeTrc"/>
    <property type="match status" value="1"/>
</dbReference>
<protein>
    <recommendedName>
        <fullName evidence="2">protein-glutamate O-methyltransferase</fullName>
        <ecNumber evidence="2">2.1.1.80</ecNumber>
    </recommendedName>
</protein>
<evidence type="ECO:0000256" key="2">
    <source>
        <dbReference type="ARBA" id="ARBA00012534"/>
    </source>
</evidence>
<comment type="catalytic activity">
    <reaction evidence="1">
        <text>L-glutamyl-[protein] + S-adenosyl-L-methionine = [protein]-L-glutamate 5-O-methyl ester + S-adenosyl-L-homocysteine</text>
        <dbReference type="Rhea" id="RHEA:24452"/>
        <dbReference type="Rhea" id="RHEA-COMP:10208"/>
        <dbReference type="Rhea" id="RHEA-COMP:10311"/>
        <dbReference type="ChEBI" id="CHEBI:29973"/>
        <dbReference type="ChEBI" id="CHEBI:57856"/>
        <dbReference type="ChEBI" id="CHEBI:59789"/>
        <dbReference type="ChEBI" id="CHEBI:82795"/>
        <dbReference type="EC" id="2.1.1.80"/>
    </reaction>
</comment>
<dbReference type="PRINTS" id="PR00996">
    <property type="entry name" value="CHERMTFRASE"/>
</dbReference>
<dbReference type="Pfam" id="PF03705">
    <property type="entry name" value="CheR_N"/>
    <property type="match status" value="1"/>
</dbReference>
<dbReference type="EMBL" id="UOFR01000076">
    <property type="protein sequence ID" value="VAX00468.1"/>
    <property type="molecule type" value="Genomic_DNA"/>
</dbReference>
<dbReference type="InterPro" id="IPR029063">
    <property type="entry name" value="SAM-dependent_MTases_sf"/>
</dbReference>
<reference evidence="7" key="1">
    <citation type="submission" date="2018-06" db="EMBL/GenBank/DDBJ databases">
        <authorList>
            <person name="Zhirakovskaya E."/>
        </authorList>
    </citation>
    <scope>NUCLEOTIDE SEQUENCE</scope>
</reference>
<dbReference type="InterPro" id="IPR000780">
    <property type="entry name" value="CheR_MeTrfase"/>
</dbReference>
<evidence type="ECO:0000256" key="3">
    <source>
        <dbReference type="ARBA" id="ARBA00022603"/>
    </source>
</evidence>
<dbReference type="CDD" id="cd02440">
    <property type="entry name" value="AdoMet_MTases"/>
    <property type="match status" value="1"/>
</dbReference>
<dbReference type="Pfam" id="PF01739">
    <property type="entry name" value="CheR"/>
    <property type="match status" value="1"/>
</dbReference>
<keyword evidence="4 7" id="KW-0808">Transferase</keyword>
<dbReference type="PANTHER" id="PTHR24422:SF19">
    <property type="entry name" value="CHEMOTAXIS PROTEIN METHYLTRANSFERASE"/>
    <property type="match status" value="1"/>
</dbReference>
<dbReference type="InterPro" id="IPR050903">
    <property type="entry name" value="Bact_Chemotaxis_MeTrfase"/>
</dbReference>
<proteinExistence type="predicted"/>
<name>A0A3B1ALZ0_9ZZZZ</name>
<sequence length="300" mass="34909">MAIREQVHSQTPWQYTEVPDMDDVLFQQWVELLELRTGIALPESRRTFLIMNLVSRMREVAIDNYQSYFDLIMNGSSGQVEWEILVDRLTVHETRFYRDEYSLDLIRNKYLPELTSTKAKPYTVHTWSVGCATGEEPYSLAMLLDFYFLNHPEFYYGVTASDVSRAALQTGRDAIYHQRRVKNVPEEIANNYFEKVDNEHVQVRPSLKQKVCFTQINLLGITQQPIGQMDIILCQNVLIYFKRELRNQILDQLAMCLKPGGILLLGAGEVFGWSHPELSQIDYQSTLAFQRHADNDEVKE</sequence>
<dbReference type="GO" id="GO:0008983">
    <property type="term" value="F:protein-glutamate O-methyltransferase activity"/>
    <property type="evidence" value="ECO:0007669"/>
    <property type="project" value="UniProtKB-EC"/>
</dbReference>
<dbReference type="PANTHER" id="PTHR24422">
    <property type="entry name" value="CHEMOTAXIS PROTEIN METHYLTRANSFERASE"/>
    <property type="match status" value="1"/>
</dbReference>
<evidence type="ECO:0000256" key="5">
    <source>
        <dbReference type="ARBA" id="ARBA00022691"/>
    </source>
</evidence>
<dbReference type="Gene3D" id="3.40.50.150">
    <property type="entry name" value="Vaccinia Virus protein VP39"/>
    <property type="match status" value="1"/>
</dbReference>
<gene>
    <name evidence="7" type="ORF">MNBD_GAMMA21-107</name>
</gene>
<dbReference type="PROSITE" id="PS50123">
    <property type="entry name" value="CHER"/>
    <property type="match status" value="1"/>
</dbReference>
<evidence type="ECO:0000256" key="4">
    <source>
        <dbReference type="ARBA" id="ARBA00022679"/>
    </source>
</evidence>
<dbReference type="Gene3D" id="1.10.155.10">
    <property type="entry name" value="Chemotaxis receptor methyltransferase CheR, N-terminal domain"/>
    <property type="match status" value="1"/>
</dbReference>
<dbReference type="EC" id="2.1.1.80" evidence="2"/>
<dbReference type="AlphaFoldDB" id="A0A3B1ALZ0"/>
<keyword evidence="3 7" id="KW-0489">Methyltransferase</keyword>
<accession>A0A3B1ALZ0</accession>
<evidence type="ECO:0000313" key="7">
    <source>
        <dbReference type="EMBL" id="VAX00468.1"/>
    </source>
</evidence>
<keyword evidence="5" id="KW-0949">S-adenosyl-L-methionine</keyword>
<dbReference type="InterPro" id="IPR022642">
    <property type="entry name" value="CheR_C"/>
</dbReference>
<organism evidence="7">
    <name type="scientific">hydrothermal vent metagenome</name>
    <dbReference type="NCBI Taxonomy" id="652676"/>
    <lineage>
        <taxon>unclassified sequences</taxon>
        <taxon>metagenomes</taxon>
        <taxon>ecological metagenomes</taxon>
    </lineage>
</organism>
<evidence type="ECO:0000256" key="1">
    <source>
        <dbReference type="ARBA" id="ARBA00001541"/>
    </source>
</evidence>
<feature type="domain" description="CheR-type methyltransferase" evidence="6">
    <location>
        <begin position="14"/>
        <end position="294"/>
    </location>
</feature>
<dbReference type="SUPFAM" id="SSF47757">
    <property type="entry name" value="Chemotaxis receptor methyltransferase CheR, N-terminal domain"/>
    <property type="match status" value="1"/>
</dbReference>
<dbReference type="GO" id="GO:0032259">
    <property type="term" value="P:methylation"/>
    <property type="evidence" value="ECO:0007669"/>
    <property type="project" value="UniProtKB-KW"/>
</dbReference>
<dbReference type="SUPFAM" id="SSF53335">
    <property type="entry name" value="S-adenosyl-L-methionine-dependent methyltransferases"/>
    <property type="match status" value="1"/>
</dbReference>
<dbReference type="InterPro" id="IPR036804">
    <property type="entry name" value="CheR_N_sf"/>
</dbReference>
<evidence type="ECO:0000259" key="6">
    <source>
        <dbReference type="PROSITE" id="PS50123"/>
    </source>
</evidence>
<dbReference type="InterPro" id="IPR022641">
    <property type="entry name" value="CheR_N"/>
</dbReference>